<dbReference type="InterPro" id="IPR029044">
    <property type="entry name" value="Nucleotide-diphossugar_trans"/>
</dbReference>
<sequence>MPEFSIVIPAFNAAKTLPQTLDSIRRQTVTDWQAWIVDDGSTDQTAEIAQRAQQADPRFKACVNTGKGPSDARNYGALTLATGTFIAFCDADDLWLPNKLENVATALATTHADAMFGQIGFFQNSPTELSTVSTVPTGPVTIPMLLGENPVCTTSNLTIRRSVLQSLKGFDPQVIHNEDLELLIRLVGHGFTLQGVNQRHVLYRTNVGGLSSDLRAMEMGRQRAVATAARFGFAPNAAAEAVHLRYLARRALRLNVEPKLALRLTHQGLSLDAHAFLSPPRRGLATAAAALLAPLLPTALRRALFAQ</sequence>
<gene>
    <name evidence="2" type="ORF">ATO10_01050</name>
</gene>
<dbReference type="Proteomes" id="UP000024836">
    <property type="component" value="Unassembled WGS sequence"/>
</dbReference>
<dbReference type="RefSeq" id="WP_035246918.1">
    <property type="nucleotide sequence ID" value="NZ_AQQY01000001.1"/>
</dbReference>
<name>A0A058ZPZ8_9RHOB</name>
<keyword evidence="3" id="KW-1185">Reference proteome</keyword>
<accession>A0A058ZPZ8</accession>
<organism evidence="2 3">
    <name type="scientific">Actibacterium atlanticum</name>
    <dbReference type="NCBI Taxonomy" id="1461693"/>
    <lineage>
        <taxon>Bacteria</taxon>
        <taxon>Pseudomonadati</taxon>
        <taxon>Pseudomonadota</taxon>
        <taxon>Alphaproteobacteria</taxon>
        <taxon>Rhodobacterales</taxon>
        <taxon>Roseobacteraceae</taxon>
        <taxon>Actibacterium</taxon>
    </lineage>
</organism>
<protein>
    <submittedName>
        <fullName evidence="2">Glycosyl transferase family protein</fullName>
    </submittedName>
</protein>
<dbReference type="OrthoDB" id="5291101at2"/>
<dbReference type="InterPro" id="IPR001173">
    <property type="entry name" value="Glyco_trans_2-like"/>
</dbReference>
<dbReference type="EMBL" id="AQQY01000001">
    <property type="protein sequence ID" value="KCV83305.1"/>
    <property type="molecule type" value="Genomic_DNA"/>
</dbReference>
<proteinExistence type="predicted"/>
<comment type="caution">
    <text evidence="2">The sequence shown here is derived from an EMBL/GenBank/DDBJ whole genome shotgun (WGS) entry which is preliminary data.</text>
</comment>
<dbReference type="GO" id="GO:0016740">
    <property type="term" value="F:transferase activity"/>
    <property type="evidence" value="ECO:0007669"/>
    <property type="project" value="UniProtKB-KW"/>
</dbReference>
<feature type="domain" description="Glycosyltransferase 2-like" evidence="1">
    <location>
        <begin position="5"/>
        <end position="166"/>
    </location>
</feature>
<reference evidence="2 3" key="1">
    <citation type="submission" date="2013-04" db="EMBL/GenBank/DDBJ databases">
        <title>Shimia sp. 22II-S11-Z10 Genome Sequencing.</title>
        <authorList>
            <person name="Lai Q."/>
            <person name="Li G."/>
            <person name="Shao Z."/>
        </authorList>
    </citation>
    <scope>NUCLEOTIDE SEQUENCE [LARGE SCALE GENOMIC DNA]</scope>
    <source>
        <strain evidence="3">22II-S11-Z10</strain>
    </source>
</reference>
<dbReference type="Pfam" id="PF00535">
    <property type="entry name" value="Glycos_transf_2"/>
    <property type="match status" value="1"/>
</dbReference>
<dbReference type="CDD" id="cd00761">
    <property type="entry name" value="Glyco_tranf_GTA_type"/>
    <property type="match status" value="1"/>
</dbReference>
<dbReference type="STRING" id="1461693.ATO10_01050"/>
<dbReference type="InterPro" id="IPR050834">
    <property type="entry name" value="Glycosyltransf_2"/>
</dbReference>
<evidence type="ECO:0000313" key="3">
    <source>
        <dbReference type="Proteomes" id="UP000024836"/>
    </source>
</evidence>
<dbReference type="PATRIC" id="fig|1461693.3.peg.219"/>
<dbReference type="PANTHER" id="PTHR43685">
    <property type="entry name" value="GLYCOSYLTRANSFERASE"/>
    <property type="match status" value="1"/>
</dbReference>
<dbReference type="PANTHER" id="PTHR43685:SF2">
    <property type="entry name" value="GLYCOSYLTRANSFERASE 2-LIKE DOMAIN-CONTAINING PROTEIN"/>
    <property type="match status" value="1"/>
</dbReference>
<dbReference type="eggNOG" id="COG1215">
    <property type="taxonomic scope" value="Bacteria"/>
</dbReference>
<evidence type="ECO:0000313" key="2">
    <source>
        <dbReference type="EMBL" id="KCV83305.1"/>
    </source>
</evidence>
<evidence type="ECO:0000259" key="1">
    <source>
        <dbReference type="Pfam" id="PF00535"/>
    </source>
</evidence>
<dbReference type="Gene3D" id="3.90.550.10">
    <property type="entry name" value="Spore Coat Polysaccharide Biosynthesis Protein SpsA, Chain A"/>
    <property type="match status" value="1"/>
</dbReference>
<dbReference type="SUPFAM" id="SSF53448">
    <property type="entry name" value="Nucleotide-diphospho-sugar transferases"/>
    <property type="match status" value="1"/>
</dbReference>
<keyword evidence="2" id="KW-0808">Transferase</keyword>
<dbReference type="AlphaFoldDB" id="A0A058ZPZ8"/>